<reference evidence="2 3" key="1">
    <citation type="submission" date="2014-04" db="EMBL/GenBank/DDBJ databases">
        <authorList>
            <person name="Sears C."/>
            <person name="Carroll K."/>
            <person name="Sack B.R."/>
            <person name="Qadri F."/>
            <person name="Myers L.L."/>
            <person name="Chung G.-T."/>
            <person name="Escheverria P."/>
            <person name="Fraser C.M."/>
            <person name="Sadzewicz L."/>
            <person name="Shefchek K.A."/>
            <person name="Tallon L."/>
            <person name="Das S.P."/>
            <person name="Daugherty S."/>
            <person name="Mongodin E.F."/>
        </authorList>
    </citation>
    <scope>NUCLEOTIDE SEQUENCE [LARGE SCALE GENOMIC DNA]</scope>
    <source>
        <strain evidence="2 3">3978 T3 ii</strain>
    </source>
</reference>
<sequence>MKRLRDLTAVLGMVALTACNNASIEGSWVEPVPGMPGMQQGFVLDGDGSASSINMATLKYEAWKKVGNRLLLSGTSIGNHQNISFTDTLTIEKLTQDSLILKRGELLLKYARNNEALNQETIPAAVLTPAKKLLSVKGELVIGHEVRSFKAEGDSADY</sequence>
<proteinExistence type="predicted"/>
<comment type="caution">
    <text evidence="2">The sequence shown here is derived from an EMBL/GenBank/DDBJ whole genome shotgun (WGS) entry which is preliminary data.</text>
</comment>
<dbReference type="Gene3D" id="2.40.128.280">
    <property type="match status" value="1"/>
</dbReference>
<gene>
    <name evidence="2" type="ORF">M094_2727</name>
</gene>
<name>A0A078RXG3_BACUN</name>
<organism evidence="2 3">
    <name type="scientific">Bacteroides uniformis str. 3978 T3 ii</name>
    <dbReference type="NCBI Taxonomy" id="1339349"/>
    <lineage>
        <taxon>Bacteria</taxon>
        <taxon>Pseudomonadati</taxon>
        <taxon>Bacteroidota</taxon>
        <taxon>Bacteroidia</taxon>
        <taxon>Bacteroidales</taxon>
        <taxon>Bacteroidaceae</taxon>
        <taxon>Bacteroides</taxon>
    </lineage>
</organism>
<dbReference type="PROSITE" id="PS51257">
    <property type="entry name" value="PROKAR_LIPOPROTEIN"/>
    <property type="match status" value="1"/>
</dbReference>
<dbReference type="InterPro" id="IPR024311">
    <property type="entry name" value="Lipocalin-like"/>
</dbReference>
<accession>A0A078RXG3</accession>
<feature type="domain" description="Lipocalin-like" evidence="1">
    <location>
        <begin position="21"/>
        <end position="112"/>
    </location>
</feature>
<dbReference type="RefSeq" id="WP_008661846.1">
    <property type="nucleotide sequence ID" value="NZ_JNHN01000181.1"/>
</dbReference>
<dbReference type="AlphaFoldDB" id="A0A078RXG3"/>
<protein>
    <submittedName>
        <fullName evidence="2">Lipocalin-like family protein</fullName>
    </submittedName>
</protein>
<dbReference type="PATRIC" id="fig|1339349.3.peg.3813"/>
<dbReference type="EMBL" id="JNHN01000181">
    <property type="protein sequence ID" value="KDS48256.1"/>
    <property type="molecule type" value="Genomic_DNA"/>
</dbReference>
<dbReference type="Proteomes" id="UP000028013">
    <property type="component" value="Unassembled WGS sequence"/>
</dbReference>
<evidence type="ECO:0000313" key="2">
    <source>
        <dbReference type="EMBL" id="KDS48256.1"/>
    </source>
</evidence>
<dbReference type="Pfam" id="PF12702">
    <property type="entry name" value="Lipocalin_3"/>
    <property type="match status" value="1"/>
</dbReference>
<evidence type="ECO:0000313" key="3">
    <source>
        <dbReference type="Proteomes" id="UP000028013"/>
    </source>
</evidence>
<evidence type="ECO:0000259" key="1">
    <source>
        <dbReference type="Pfam" id="PF12702"/>
    </source>
</evidence>